<name>A0A8J1XIM2_OWEFU</name>
<dbReference type="SUPFAM" id="SSF56487">
    <property type="entry name" value="SRCR-like"/>
    <property type="match status" value="7"/>
</dbReference>
<evidence type="ECO:0000256" key="6">
    <source>
        <dbReference type="ARBA" id="ARBA00023136"/>
    </source>
</evidence>
<accession>A0A8J1XIM2</accession>
<evidence type="ECO:0000256" key="3">
    <source>
        <dbReference type="ARBA" id="ARBA00022729"/>
    </source>
</evidence>
<dbReference type="PANTHER" id="PTHR19331">
    <property type="entry name" value="SCAVENGER RECEPTOR DOMAIN-CONTAINING"/>
    <property type="match status" value="1"/>
</dbReference>
<dbReference type="GO" id="GO:0016020">
    <property type="term" value="C:membrane"/>
    <property type="evidence" value="ECO:0007669"/>
    <property type="project" value="UniProtKB-SubCell"/>
</dbReference>
<dbReference type="Proteomes" id="UP000749559">
    <property type="component" value="Unassembled WGS sequence"/>
</dbReference>
<dbReference type="PROSITE" id="PS50287">
    <property type="entry name" value="SRCR_2"/>
    <property type="match status" value="7"/>
</dbReference>
<dbReference type="InterPro" id="IPR036772">
    <property type="entry name" value="SRCR-like_dom_sf"/>
</dbReference>
<evidence type="ECO:0000313" key="10">
    <source>
        <dbReference type="EMBL" id="CAH1799626.1"/>
    </source>
</evidence>
<evidence type="ECO:0000256" key="4">
    <source>
        <dbReference type="ARBA" id="ARBA00022737"/>
    </source>
</evidence>
<dbReference type="PRINTS" id="PR00258">
    <property type="entry name" value="SPERACTRCPTR"/>
</dbReference>
<dbReference type="OrthoDB" id="5857313at2759"/>
<keyword evidence="2" id="KW-0812">Transmembrane</keyword>
<dbReference type="AlphaFoldDB" id="A0A8J1XIM2"/>
<sequence length="838" mass="95263">HKIQQILIVATIMDKQILHACIRHVVLLLCIVTDTTVGKPKDYDVRLRGGDKNYGRVEVYYNGSWGRVCNWYWDIADARVVCKQLGFDPAETTVPALSGWLDPSWWWHKLPYENYVQYGKGSNKFTLSEVNCNGTEDHISHCKHEPWGSKIYRCKEEEYKDAIATCKTTIRLKSGKPPFGRKKTKSSGKLEIKIKGKWRSVCYSTMLDQRAAKYFCDLLGIKSENPFVFGDQFFGPAKKKKMKTWWVSWSCADGYCIIDNNKNTWETCAINQYASLKCYNKEPKDTVPELRLSGGTNHSGTLEMKRFGVWGGISVRGKFDIRPEINRAAKVACRQLGFEAKEYAFKTNHDRKRHTTLIWLLHVLCSGNENNILACDHKKWGEPLHSGVDPYPVYVTCMTPLKLKQKTNSYTGELYIFLDGWRRVCLKGWTTPTLMLACRYLGLEWRYADVILTDSTVEGYDEWYEDGTRCQGHEETLSKCAPGGHCALSTEKLRLLTCPDTPKTVLGKLNVRLLLTDHGEMTVQVGEKWLPMCNSNWNEGGAMVACRQLGFNPANGQNFGTSLNHRHERVIVTDMNCTGQETNLNECTFTKWKIVTIGSFENACRSVQDGVNIGCTDKSIKARLVGGSDKYSGRVEIWHKNAWKKVCGRFVDAGYYETKAQAICDDIGRPRQYARYYKSNYFGKATSASAVQINCYSGEKLDVCGIYETNCTDEYNYDYYDFAVACFDHNPGLHEYLQPWTLGYDLGDINGRKDGIVVVNREYKHGRKEHTICGGDTWTRNEAQVVCRQLGYDPVDATVDNFPFLQCYGGDTIIMSDVNCTGDERSLAECSFNLGNNI</sequence>
<reference evidence="10" key="1">
    <citation type="submission" date="2022-03" db="EMBL/GenBank/DDBJ databases">
        <authorList>
            <person name="Martin C."/>
        </authorList>
    </citation>
    <scope>NUCLEOTIDE SEQUENCE</scope>
</reference>
<feature type="non-terminal residue" evidence="10">
    <location>
        <position position="1"/>
    </location>
</feature>
<feature type="disulfide bond" evidence="9">
    <location>
        <begin position="820"/>
        <end position="830"/>
    </location>
</feature>
<feature type="disulfide bond" evidence="9">
    <location>
        <begin position="470"/>
        <end position="480"/>
    </location>
</feature>
<evidence type="ECO:0000256" key="8">
    <source>
        <dbReference type="ARBA" id="ARBA00023180"/>
    </source>
</evidence>
<evidence type="ECO:0000313" key="11">
    <source>
        <dbReference type="Proteomes" id="UP000749559"/>
    </source>
</evidence>
<comment type="subcellular location">
    <subcellularLocation>
        <location evidence="1">Membrane</location>
        <topology evidence="1">Single-pass membrane protein</topology>
    </subcellularLocation>
</comment>
<dbReference type="FunFam" id="3.10.250.10:FF:000016">
    <property type="entry name" value="Scavenger receptor cysteine-rich protein type 12"/>
    <property type="match status" value="1"/>
</dbReference>
<evidence type="ECO:0000256" key="1">
    <source>
        <dbReference type="ARBA" id="ARBA00004167"/>
    </source>
</evidence>
<keyword evidence="11" id="KW-1185">Reference proteome</keyword>
<protein>
    <submittedName>
        <fullName evidence="10">Uncharacterized protein</fullName>
    </submittedName>
</protein>
<feature type="non-terminal residue" evidence="10">
    <location>
        <position position="838"/>
    </location>
</feature>
<dbReference type="PROSITE" id="PS00420">
    <property type="entry name" value="SRCR_1"/>
    <property type="match status" value="1"/>
</dbReference>
<comment type="caution">
    <text evidence="10">The sequence shown here is derived from an EMBL/GenBank/DDBJ whole genome shotgun (WGS) entry which is preliminary data.</text>
</comment>
<keyword evidence="8" id="KW-0325">Glycoprotein</keyword>
<dbReference type="EMBL" id="CAIIXF020000011">
    <property type="protein sequence ID" value="CAH1799626.1"/>
    <property type="molecule type" value="Genomic_DNA"/>
</dbReference>
<evidence type="ECO:0000256" key="5">
    <source>
        <dbReference type="ARBA" id="ARBA00022989"/>
    </source>
</evidence>
<feature type="disulfide bond" evidence="9">
    <location>
        <begin position="365"/>
        <end position="375"/>
    </location>
</feature>
<feature type="disulfide bond" evidence="9">
    <location>
        <begin position="647"/>
        <end position="711"/>
    </location>
</feature>
<keyword evidence="7 9" id="KW-1015">Disulfide bond</keyword>
<dbReference type="Pfam" id="PF00530">
    <property type="entry name" value="SRCR"/>
    <property type="match status" value="7"/>
</dbReference>
<feature type="disulfide bond" evidence="9">
    <location>
        <begin position="132"/>
        <end position="142"/>
    </location>
</feature>
<keyword evidence="4" id="KW-0677">Repeat</keyword>
<gene>
    <name evidence="10" type="ORF">OFUS_LOCUS23612</name>
</gene>
<dbReference type="Gene3D" id="3.10.250.10">
    <property type="entry name" value="SRCR-like domain"/>
    <property type="match status" value="7"/>
</dbReference>
<evidence type="ECO:0000256" key="9">
    <source>
        <dbReference type="PROSITE-ProRule" id="PRU00196"/>
    </source>
</evidence>
<organism evidence="10 11">
    <name type="scientific">Owenia fusiformis</name>
    <name type="common">Polychaete worm</name>
    <dbReference type="NCBI Taxonomy" id="6347"/>
    <lineage>
        <taxon>Eukaryota</taxon>
        <taxon>Metazoa</taxon>
        <taxon>Spiralia</taxon>
        <taxon>Lophotrochozoa</taxon>
        <taxon>Annelida</taxon>
        <taxon>Polychaeta</taxon>
        <taxon>Sedentaria</taxon>
        <taxon>Canalipalpata</taxon>
        <taxon>Sabellida</taxon>
        <taxon>Oweniida</taxon>
        <taxon>Oweniidae</taxon>
        <taxon>Owenia</taxon>
    </lineage>
</organism>
<dbReference type="InterPro" id="IPR001190">
    <property type="entry name" value="SRCR"/>
</dbReference>
<keyword evidence="5" id="KW-1133">Transmembrane helix</keyword>
<dbReference type="PANTHER" id="PTHR19331:SF465">
    <property type="entry name" value="EGG PEPTIDE SPERACT RECEPTOR"/>
    <property type="match status" value="1"/>
</dbReference>
<dbReference type="SMART" id="SM00202">
    <property type="entry name" value="SR"/>
    <property type="match status" value="6"/>
</dbReference>
<evidence type="ECO:0000256" key="7">
    <source>
        <dbReference type="ARBA" id="ARBA00023157"/>
    </source>
</evidence>
<keyword evidence="3" id="KW-0732">Signal</keyword>
<feature type="disulfide bond" evidence="9">
    <location>
        <begin position="577"/>
        <end position="587"/>
    </location>
</feature>
<evidence type="ECO:0000256" key="2">
    <source>
        <dbReference type="ARBA" id="ARBA00022692"/>
    </source>
</evidence>
<proteinExistence type="predicted"/>
<keyword evidence="6" id="KW-0472">Membrane</keyword>
<comment type="caution">
    <text evidence="9">Lacks conserved residue(s) required for the propagation of feature annotation.</text>
</comment>